<feature type="region of interest" description="Disordered" evidence="1">
    <location>
        <begin position="40"/>
        <end position="67"/>
    </location>
</feature>
<dbReference type="KEGG" id="phm:PSMK_15100"/>
<feature type="compositionally biased region" description="Low complexity" evidence="1">
    <location>
        <begin position="44"/>
        <end position="67"/>
    </location>
</feature>
<keyword evidence="3" id="KW-1185">Reference proteome</keyword>
<dbReference type="HOGENOM" id="CLU_2555343_0_0_0"/>
<dbReference type="AlphaFoldDB" id="I0IEI1"/>
<evidence type="ECO:0000313" key="2">
    <source>
        <dbReference type="EMBL" id="BAM03669.1"/>
    </source>
</evidence>
<evidence type="ECO:0000313" key="3">
    <source>
        <dbReference type="Proteomes" id="UP000007881"/>
    </source>
</evidence>
<dbReference type="STRING" id="1142394.PSMK_15100"/>
<accession>I0IEI1</accession>
<protein>
    <submittedName>
        <fullName evidence="2">Uncharacterized protein</fullName>
    </submittedName>
</protein>
<name>I0IEI1_PHYMF</name>
<organism evidence="2 3">
    <name type="scientific">Phycisphaera mikurensis (strain NBRC 102666 / KCTC 22515 / FYK2301M01)</name>
    <dbReference type="NCBI Taxonomy" id="1142394"/>
    <lineage>
        <taxon>Bacteria</taxon>
        <taxon>Pseudomonadati</taxon>
        <taxon>Planctomycetota</taxon>
        <taxon>Phycisphaerae</taxon>
        <taxon>Phycisphaerales</taxon>
        <taxon>Phycisphaeraceae</taxon>
        <taxon>Phycisphaera</taxon>
    </lineage>
</organism>
<dbReference type="EMBL" id="AP012338">
    <property type="protein sequence ID" value="BAM03669.1"/>
    <property type="molecule type" value="Genomic_DNA"/>
</dbReference>
<reference evidence="2 3" key="1">
    <citation type="submission" date="2012-02" db="EMBL/GenBank/DDBJ databases">
        <title>Complete genome sequence of Phycisphaera mikurensis NBRC 102666.</title>
        <authorList>
            <person name="Ankai A."/>
            <person name="Hosoyama A."/>
            <person name="Terui Y."/>
            <person name="Sekine M."/>
            <person name="Fukai R."/>
            <person name="Kato Y."/>
            <person name="Nakamura S."/>
            <person name="Yamada-Narita S."/>
            <person name="Kawakoshi A."/>
            <person name="Fukunaga Y."/>
            <person name="Yamazaki S."/>
            <person name="Fujita N."/>
        </authorList>
    </citation>
    <scope>NUCLEOTIDE SEQUENCE [LARGE SCALE GENOMIC DNA]</scope>
    <source>
        <strain evidence="3">NBRC 102666 / KCTC 22515 / FYK2301M01</strain>
    </source>
</reference>
<dbReference type="Proteomes" id="UP000007881">
    <property type="component" value="Chromosome"/>
</dbReference>
<dbReference type="RefSeq" id="WP_014436887.1">
    <property type="nucleotide sequence ID" value="NC_017080.1"/>
</dbReference>
<evidence type="ECO:0000256" key="1">
    <source>
        <dbReference type="SAM" id="MobiDB-lite"/>
    </source>
</evidence>
<sequence>MTGRRLLLLPAPLRLRRPSGFRVKVAVFMLPLLLPVGQNLSRQPAGADGGPLRRAAPAPANSANSAAVAGSWLDAEIPDPRR</sequence>
<gene>
    <name evidence="2" type="ordered locus">PSMK_15100</name>
</gene>
<proteinExistence type="predicted"/>